<evidence type="ECO:0000313" key="7">
    <source>
        <dbReference type="Proteomes" id="UP000472260"/>
    </source>
</evidence>
<dbReference type="AlphaFoldDB" id="A0A671QMI0"/>
<sequence length="491" mass="53230">GAMMQITSEGGPKPQSNILFSLSHESIASVSGLGHVKGLSAGNMSVTGVVQAVDTETGKLVVVSKDQVDVEVVQLKAIRIRVPITRMKTGTLMPVYVMGLTSSQTPFSFGNALPELTFHWSVTKRDVLDVHTRHASVQLSAEHNFAMSVFGRSKGRTGLRVVVKTSVPLAGHLQDSALELQDEIQIQVYEKLQLLNPEVQAEEILMSPNSLLKLQTNRDGLGSLSYRVLDCPDRAALLQVDDKGHLTSGSLTGTASLQISSQETFGVNQTIIVAVKVVTVSYLRLSTSPVVYTSNRETVSAIPLGAALTFTVHFHDSTGETLHSHNSALRFSTNRDDLVQVGKGSSNGMLTVRTVNVGLTLLGVWDSEQAGLADFLALPVQHAIHPAGAQRLVVGDVVCFSAQIVNQEGKRKHAHIQILTAQSKHLLSLFMCRCIRCVELVVQRSAGDRSQDWSSSSQRQGHSHCVLRDSRSTPHLQRGEVNHVDFSSEIF</sequence>
<dbReference type="InterPro" id="IPR045197">
    <property type="entry name" value="NUP210-like"/>
</dbReference>
<name>A0A671QMI0_9TELE</name>
<feature type="domain" description="BIG2" evidence="2">
    <location>
        <begin position="1"/>
        <end position="57"/>
    </location>
</feature>
<proteinExistence type="predicted"/>
<organism evidence="6 7">
    <name type="scientific">Sinocyclocheilus anshuiensis</name>
    <dbReference type="NCBI Taxonomy" id="1608454"/>
    <lineage>
        <taxon>Eukaryota</taxon>
        <taxon>Metazoa</taxon>
        <taxon>Chordata</taxon>
        <taxon>Craniata</taxon>
        <taxon>Vertebrata</taxon>
        <taxon>Euteleostomi</taxon>
        <taxon>Actinopterygii</taxon>
        <taxon>Neopterygii</taxon>
        <taxon>Teleostei</taxon>
        <taxon>Ostariophysi</taxon>
        <taxon>Cypriniformes</taxon>
        <taxon>Cyprinidae</taxon>
        <taxon>Cyprininae</taxon>
        <taxon>Sinocyclocheilus</taxon>
    </lineage>
</organism>
<dbReference type="InterPro" id="IPR058779">
    <property type="entry name" value="Ig_NUP210_13th"/>
</dbReference>
<dbReference type="InterPro" id="IPR003343">
    <property type="entry name" value="Big_2"/>
</dbReference>
<reference evidence="6" key="1">
    <citation type="submission" date="2025-08" db="UniProtKB">
        <authorList>
            <consortium name="Ensembl"/>
        </authorList>
    </citation>
    <scope>IDENTIFICATION</scope>
</reference>
<dbReference type="Proteomes" id="UP000472260">
    <property type="component" value="Unassembled WGS sequence"/>
</dbReference>
<dbReference type="Pfam" id="PF22959">
    <property type="entry name" value="Ig_NUP210_15th"/>
    <property type="match status" value="1"/>
</dbReference>
<dbReference type="InterPro" id="IPR055094">
    <property type="entry name" value="NUP210_Ig15"/>
</dbReference>
<dbReference type="Pfam" id="PF25354">
    <property type="entry name" value="Ig_NUP210_16th"/>
    <property type="match status" value="1"/>
</dbReference>
<feature type="domain" description="NUP210 Ig-like" evidence="3">
    <location>
        <begin position="277"/>
        <end position="380"/>
    </location>
</feature>
<feature type="region of interest" description="Disordered" evidence="1">
    <location>
        <begin position="450"/>
        <end position="469"/>
    </location>
</feature>
<protein>
    <submittedName>
        <fullName evidence="6">Uncharacterized protein</fullName>
    </submittedName>
</protein>
<feature type="domain" description="NUP210 Ig-like" evidence="5">
    <location>
        <begin position="74"/>
        <end position="188"/>
    </location>
</feature>
<reference evidence="6" key="2">
    <citation type="submission" date="2025-09" db="UniProtKB">
        <authorList>
            <consortium name="Ensembl"/>
        </authorList>
    </citation>
    <scope>IDENTIFICATION</scope>
</reference>
<dbReference type="InterPro" id="IPR057586">
    <property type="entry name" value="Ig_NUP210_16th"/>
</dbReference>
<dbReference type="Pfam" id="PF26183">
    <property type="entry name" value="Ig_NUP210_14th"/>
    <property type="match status" value="1"/>
</dbReference>
<dbReference type="PANTHER" id="PTHR23019">
    <property type="entry name" value="NUCLEAR PORE MEMBRANE GLYCOPROTEIN GP210-RELATED"/>
    <property type="match status" value="1"/>
</dbReference>
<evidence type="ECO:0000313" key="6">
    <source>
        <dbReference type="Ensembl" id="ENSSANP00000069737.1"/>
    </source>
</evidence>
<dbReference type="Ensembl" id="ENSSANT00000074141.1">
    <property type="protein sequence ID" value="ENSSANP00000069737.1"/>
    <property type="gene ID" value="ENSSANG00000034804.1"/>
</dbReference>
<evidence type="ECO:0000259" key="5">
    <source>
        <dbReference type="Pfam" id="PF26181"/>
    </source>
</evidence>
<evidence type="ECO:0000256" key="1">
    <source>
        <dbReference type="SAM" id="MobiDB-lite"/>
    </source>
</evidence>
<dbReference type="GO" id="GO:0005643">
    <property type="term" value="C:nuclear pore"/>
    <property type="evidence" value="ECO:0007669"/>
    <property type="project" value="TreeGrafter"/>
</dbReference>
<evidence type="ECO:0000259" key="3">
    <source>
        <dbReference type="Pfam" id="PF22959"/>
    </source>
</evidence>
<accession>A0A671QMI0</accession>
<dbReference type="PANTHER" id="PTHR23019:SF2">
    <property type="entry name" value="NUCLEAR PORE MEMBRANE GLYCOPROTEIN 210"/>
    <property type="match status" value="1"/>
</dbReference>
<dbReference type="Pfam" id="PF26181">
    <property type="entry name" value="Ig_NUP210_13th"/>
    <property type="match status" value="1"/>
</dbReference>
<evidence type="ECO:0000259" key="4">
    <source>
        <dbReference type="Pfam" id="PF25354"/>
    </source>
</evidence>
<dbReference type="Pfam" id="PF02368">
    <property type="entry name" value="Big_2"/>
    <property type="match status" value="1"/>
</dbReference>
<feature type="domain" description="NUP210 Ig-like" evidence="4">
    <location>
        <begin position="383"/>
        <end position="410"/>
    </location>
</feature>
<evidence type="ECO:0000259" key="2">
    <source>
        <dbReference type="Pfam" id="PF02368"/>
    </source>
</evidence>
<keyword evidence="7" id="KW-1185">Reference proteome</keyword>